<organism evidence="2 3">
    <name type="scientific">Microbulbifer halophilus</name>
    <dbReference type="NCBI Taxonomy" id="453963"/>
    <lineage>
        <taxon>Bacteria</taxon>
        <taxon>Pseudomonadati</taxon>
        <taxon>Pseudomonadota</taxon>
        <taxon>Gammaproteobacteria</taxon>
        <taxon>Cellvibrionales</taxon>
        <taxon>Microbulbiferaceae</taxon>
        <taxon>Microbulbifer</taxon>
    </lineage>
</organism>
<evidence type="ECO:0000313" key="3">
    <source>
        <dbReference type="Proteomes" id="UP001597425"/>
    </source>
</evidence>
<dbReference type="Proteomes" id="UP001597425">
    <property type="component" value="Unassembled WGS sequence"/>
</dbReference>
<comment type="caution">
    <text evidence="2">The sequence shown here is derived from an EMBL/GenBank/DDBJ whole genome shotgun (WGS) entry which is preliminary data.</text>
</comment>
<evidence type="ECO:0000259" key="1">
    <source>
        <dbReference type="Pfam" id="PF19694"/>
    </source>
</evidence>
<dbReference type="InterPro" id="IPR045676">
    <property type="entry name" value="DUF6194"/>
</dbReference>
<name>A0ABW5EFV5_9GAMM</name>
<proteinExistence type="predicted"/>
<accession>A0ABW5EFV5</accession>
<reference evidence="3" key="1">
    <citation type="journal article" date="2019" name="Int. J. Syst. Evol. Microbiol.">
        <title>The Global Catalogue of Microorganisms (GCM) 10K type strain sequencing project: providing services to taxonomists for standard genome sequencing and annotation.</title>
        <authorList>
            <consortium name="The Broad Institute Genomics Platform"/>
            <consortium name="The Broad Institute Genome Sequencing Center for Infectious Disease"/>
            <person name="Wu L."/>
            <person name="Ma J."/>
        </authorList>
    </citation>
    <scope>NUCLEOTIDE SEQUENCE [LARGE SCALE GENOMIC DNA]</scope>
    <source>
        <strain evidence="3">KCTC 12848</strain>
    </source>
</reference>
<sequence length="150" mass="17076">MQKEEIADYIVDRYQGLVAVNAWGEQSFFYNPEGKLPWGVYFATLKDKDGDNDRASGLGRTGVFRFNFGISKPSYEKALGERPSRPVAGGVVDTGHDFTRLNTLLPHPVYGWMSWVGILNPDREVFRDLQPLLNESYELVVGKYRKRVKS</sequence>
<evidence type="ECO:0000313" key="2">
    <source>
        <dbReference type="EMBL" id="MFD2311998.1"/>
    </source>
</evidence>
<keyword evidence="3" id="KW-1185">Reference proteome</keyword>
<feature type="domain" description="DUF6194" evidence="1">
    <location>
        <begin position="1"/>
        <end position="148"/>
    </location>
</feature>
<dbReference type="Pfam" id="PF19694">
    <property type="entry name" value="DUF6194"/>
    <property type="match status" value="1"/>
</dbReference>
<protein>
    <submittedName>
        <fullName evidence="2">DUF6194 family protein</fullName>
    </submittedName>
</protein>
<dbReference type="EMBL" id="JBHUJD010000026">
    <property type="protein sequence ID" value="MFD2311998.1"/>
    <property type="molecule type" value="Genomic_DNA"/>
</dbReference>
<dbReference type="RefSeq" id="WP_265722795.1">
    <property type="nucleotide sequence ID" value="NZ_JAPIVK010000029.1"/>
</dbReference>
<gene>
    <name evidence="2" type="ORF">ACFSKX_16335</name>
</gene>